<evidence type="ECO:0000313" key="5">
    <source>
        <dbReference type="Proteomes" id="UP000829685"/>
    </source>
</evidence>
<accession>A0A9P9WX20</accession>
<keyword evidence="5" id="KW-1185">Reference proteome</keyword>
<evidence type="ECO:0000256" key="2">
    <source>
        <dbReference type="ARBA" id="ARBA00022857"/>
    </source>
</evidence>
<gene>
    <name evidence="4" type="ORF">JX265_000898</name>
</gene>
<proteinExistence type="inferred from homology"/>
<dbReference type="InterPro" id="IPR036291">
    <property type="entry name" value="NAD(P)-bd_dom_sf"/>
</dbReference>
<sequence length="256" mass="26704">MPDQTLKDKVAIITGSSTGIGAAIARELASRGASVVINYPFPDLRSAGETVVASLATAATSIAVEADLGTETGPQGLVDAAVARYGHVDILVNNAALAINKQFSEQTLADWNLLVNLNARGVFLLTQAVLPHLPAQGGRIVNICSISARAAPALQTIYAGTKGMVDSFTRCWAKELPPKYKCTVNAVSPGPTMTEGFAGAGDEFMKAMKPAMDQTPVDGRMAKPEEIAFAVGFLAEPRASWINGLHLIASGGLLID</sequence>
<dbReference type="PANTHER" id="PTHR48107:SF7">
    <property type="entry name" value="RE15974P"/>
    <property type="match status" value="1"/>
</dbReference>
<evidence type="ECO:0000256" key="3">
    <source>
        <dbReference type="ARBA" id="ARBA00023002"/>
    </source>
</evidence>
<dbReference type="Gene3D" id="3.40.50.720">
    <property type="entry name" value="NAD(P)-binding Rossmann-like Domain"/>
    <property type="match status" value="1"/>
</dbReference>
<reference evidence="4" key="1">
    <citation type="submission" date="2021-03" db="EMBL/GenBank/DDBJ databases">
        <title>Revisited historic fungal species revealed as producer of novel bioactive compounds through whole genome sequencing and comparative genomics.</title>
        <authorList>
            <person name="Vignolle G.A."/>
            <person name="Hochenegger N."/>
            <person name="Mach R.L."/>
            <person name="Mach-Aigner A.R."/>
            <person name="Javad Rahimi M."/>
            <person name="Salim K.A."/>
            <person name="Chan C.M."/>
            <person name="Lim L.B.L."/>
            <person name="Cai F."/>
            <person name="Druzhinina I.S."/>
            <person name="U'Ren J.M."/>
            <person name="Derntl C."/>
        </authorList>
    </citation>
    <scope>NUCLEOTIDE SEQUENCE</scope>
    <source>
        <strain evidence="4">TUCIM 5799</strain>
    </source>
</reference>
<dbReference type="InterPro" id="IPR002347">
    <property type="entry name" value="SDR_fam"/>
</dbReference>
<evidence type="ECO:0000313" key="4">
    <source>
        <dbReference type="EMBL" id="KAI1880658.1"/>
    </source>
</evidence>
<dbReference type="PANTHER" id="PTHR48107">
    <property type="entry name" value="NADPH-DEPENDENT ALDEHYDE REDUCTASE-LIKE PROTEIN, CHLOROPLASTIC-RELATED"/>
    <property type="match status" value="1"/>
</dbReference>
<dbReference type="Pfam" id="PF13561">
    <property type="entry name" value="adh_short_C2"/>
    <property type="match status" value="1"/>
</dbReference>
<dbReference type="SUPFAM" id="SSF51735">
    <property type="entry name" value="NAD(P)-binding Rossmann-fold domains"/>
    <property type="match status" value="1"/>
</dbReference>
<evidence type="ECO:0008006" key="6">
    <source>
        <dbReference type="Google" id="ProtNLM"/>
    </source>
</evidence>
<dbReference type="OrthoDB" id="47007at2759"/>
<name>A0A9P9WX20_9PEZI</name>
<comment type="similarity">
    <text evidence="1">Belongs to the short-chain dehydrogenases/reductases (SDR) family.</text>
</comment>
<dbReference type="PRINTS" id="PR00081">
    <property type="entry name" value="GDHRDH"/>
</dbReference>
<dbReference type="GO" id="GO:0016614">
    <property type="term" value="F:oxidoreductase activity, acting on CH-OH group of donors"/>
    <property type="evidence" value="ECO:0007669"/>
    <property type="project" value="UniProtKB-ARBA"/>
</dbReference>
<dbReference type="PRINTS" id="PR00080">
    <property type="entry name" value="SDRFAMILY"/>
</dbReference>
<dbReference type="AlphaFoldDB" id="A0A9P9WX20"/>
<dbReference type="EMBL" id="JAFIMR010000002">
    <property type="protein sequence ID" value="KAI1880658.1"/>
    <property type="molecule type" value="Genomic_DNA"/>
</dbReference>
<dbReference type="Proteomes" id="UP000829685">
    <property type="component" value="Unassembled WGS sequence"/>
</dbReference>
<comment type="caution">
    <text evidence="4">The sequence shown here is derived from an EMBL/GenBank/DDBJ whole genome shotgun (WGS) entry which is preliminary data.</text>
</comment>
<keyword evidence="2" id="KW-0521">NADP</keyword>
<dbReference type="FunFam" id="3.40.50.720:FF:000084">
    <property type="entry name" value="Short-chain dehydrogenase reductase"/>
    <property type="match status" value="1"/>
</dbReference>
<dbReference type="CDD" id="cd05233">
    <property type="entry name" value="SDR_c"/>
    <property type="match status" value="1"/>
</dbReference>
<keyword evidence="3" id="KW-0560">Oxidoreductase</keyword>
<evidence type="ECO:0000256" key="1">
    <source>
        <dbReference type="ARBA" id="ARBA00006484"/>
    </source>
</evidence>
<protein>
    <recommendedName>
        <fullName evidence="6">Short chain type dehydrogenase</fullName>
    </recommendedName>
</protein>
<organism evidence="4 5">
    <name type="scientific">Neoarthrinium moseri</name>
    <dbReference type="NCBI Taxonomy" id="1658444"/>
    <lineage>
        <taxon>Eukaryota</taxon>
        <taxon>Fungi</taxon>
        <taxon>Dikarya</taxon>
        <taxon>Ascomycota</taxon>
        <taxon>Pezizomycotina</taxon>
        <taxon>Sordariomycetes</taxon>
        <taxon>Xylariomycetidae</taxon>
        <taxon>Amphisphaeriales</taxon>
        <taxon>Apiosporaceae</taxon>
        <taxon>Neoarthrinium</taxon>
    </lineage>
</organism>